<sequence length="196" mass="21291">MRNLNLNVLAIAPCSVGLIIDRGLFAASTTAMSLEQLSLRMAVIFLGGANNRGALQNASRMVEGPTIAALLVTQLILSDSSNPNDCDIKLDTAAITNFISTCSHCKNVFFIEEVVEDEEQMVKIIRSIHTSSDLILVGRRHIMESQIMDGIGEWSEHPELGVIGDDILASFDIDGRFSVLVLQHHTVNLDQLGSTS</sequence>
<dbReference type="AlphaFoldDB" id="A0A822ZL83"/>
<dbReference type="InterPro" id="IPR050794">
    <property type="entry name" value="CPA2_transporter"/>
</dbReference>
<evidence type="ECO:0000313" key="6">
    <source>
        <dbReference type="EMBL" id="DAD44129.1"/>
    </source>
</evidence>
<evidence type="ECO:0000256" key="2">
    <source>
        <dbReference type="ARBA" id="ARBA00022538"/>
    </source>
</evidence>
<evidence type="ECO:0000256" key="3">
    <source>
        <dbReference type="ARBA" id="ARBA00022958"/>
    </source>
</evidence>
<dbReference type="Proteomes" id="UP000607653">
    <property type="component" value="Unassembled WGS sequence"/>
</dbReference>
<feature type="domain" description="Cation/H(+) antiporter C-terminal" evidence="5">
    <location>
        <begin position="38"/>
        <end position="186"/>
    </location>
</feature>
<keyword evidence="1" id="KW-0813">Transport</keyword>
<organism evidence="6 7">
    <name type="scientific">Nelumbo nucifera</name>
    <name type="common">Sacred lotus</name>
    <dbReference type="NCBI Taxonomy" id="4432"/>
    <lineage>
        <taxon>Eukaryota</taxon>
        <taxon>Viridiplantae</taxon>
        <taxon>Streptophyta</taxon>
        <taxon>Embryophyta</taxon>
        <taxon>Tracheophyta</taxon>
        <taxon>Spermatophyta</taxon>
        <taxon>Magnoliopsida</taxon>
        <taxon>Proteales</taxon>
        <taxon>Nelumbonaceae</taxon>
        <taxon>Nelumbo</taxon>
    </lineage>
</organism>
<dbReference type="EMBL" id="DUZY01000006">
    <property type="protein sequence ID" value="DAD44129.1"/>
    <property type="molecule type" value="Genomic_DNA"/>
</dbReference>
<reference evidence="6 7" key="1">
    <citation type="journal article" date="2020" name="Mol. Biol. Evol.">
        <title>Distinct Expression and Methylation Patterns for Genes with Different Fates following a Single Whole-Genome Duplication in Flowering Plants.</title>
        <authorList>
            <person name="Shi T."/>
            <person name="Rahmani R.S."/>
            <person name="Gugger P.F."/>
            <person name="Wang M."/>
            <person name="Li H."/>
            <person name="Zhang Y."/>
            <person name="Li Z."/>
            <person name="Wang Q."/>
            <person name="Van de Peer Y."/>
            <person name="Marchal K."/>
            <person name="Chen J."/>
        </authorList>
    </citation>
    <scope>NUCLEOTIDE SEQUENCE [LARGE SCALE GENOMIC DNA]</scope>
    <source>
        <tissue evidence="6">Leaf</tissue>
    </source>
</reference>
<keyword evidence="2" id="KW-0633">Potassium transport</keyword>
<keyword evidence="3" id="KW-0630">Potassium</keyword>
<name>A0A822ZL83_NELNU</name>
<evidence type="ECO:0000313" key="7">
    <source>
        <dbReference type="Proteomes" id="UP000607653"/>
    </source>
</evidence>
<dbReference type="GO" id="GO:0006813">
    <property type="term" value="P:potassium ion transport"/>
    <property type="evidence" value="ECO:0007669"/>
    <property type="project" value="UniProtKB-KW"/>
</dbReference>
<accession>A0A822ZL83</accession>
<evidence type="ECO:0000256" key="1">
    <source>
        <dbReference type="ARBA" id="ARBA00022448"/>
    </source>
</evidence>
<comment type="caution">
    <text evidence="6">The sequence shown here is derived from an EMBL/GenBank/DDBJ whole genome shotgun (WGS) entry which is preliminary data.</text>
</comment>
<dbReference type="Pfam" id="PF23259">
    <property type="entry name" value="CHX17_C"/>
    <property type="match status" value="1"/>
</dbReference>
<proteinExistence type="predicted"/>
<evidence type="ECO:0000256" key="4">
    <source>
        <dbReference type="ARBA" id="ARBA00023065"/>
    </source>
</evidence>
<evidence type="ECO:0000259" key="5">
    <source>
        <dbReference type="Pfam" id="PF23259"/>
    </source>
</evidence>
<dbReference type="PANTHER" id="PTHR32468:SF35">
    <property type="entry name" value="CATION_H+ EXCHANGER DOMAIN-CONTAINING PROTEIN"/>
    <property type="match status" value="1"/>
</dbReference>
<keyword evidence="4" id="KW-0406">Ion transport</keyword>
<keyword evidence="7" id="KW-1185">Reference proteome</keyword>
<gene>
    <name evidence="6" type="ORF">HUJ06_002359</name>
</gene>
<dbReference type="InterPro" id="IPR057290">
    <property type="entry name" value="CHX17_C"/>
</dbReference>
<protein>
    <recommendedName>
        <fullName evidence="5">Cation/H(+) antiporter C-terminal domain-containing protein</fullName>
    </recommendedName>
</protein>
<dbReference type="PANTHER" id="PTHR32468">
    <property type="entry name" value="CATION/H + ANTIPORTER"/>
    <property type="match status" value="1"/>
</dbReference>